<organism evidence="3 4">
    <name type="scientific">Micromonospora sonneratiae</name>
    <dbReference type="NCBI Taxonomy" id="1184706"/>
    <lineage>
        <taxon>Bacteria</taxon>
        <taxon>Bacillati</taxon>
        <taxon>Actinomycetota</taxon>
        <taxon>Actinomycetes</taxon>
        <taxon>Micromonosporales</taxon>
        <taxon>Micromonosporaceae</taxon>
        <taxon>Micromonospora</taxon>
    </lineage>
</organism>
<dbReference type="PANTHER" id="PTHR34351:SF1">
    <property type="entry name" value="SLR1927 PROTEIN"/>
    <property type="match status" value="1"/>
</dbReference>
<dbReference type="Proteomes" id="UP001597260">
    <property type="component" value="Unassembled WGS sequence"/>
</dbReference>
<protein>
    <submittedName>
        <fullName evidence="3">DUF58 domain-containing protein</fullName>
    </submittedName>
</protein>
<evidence type="ECO:0000313" key="3">
    <source>
        <dbReference type="EMBL" id="MFD1320278.1"/>
    </source>
</evidence>
<keyword evidence="1" id="KW-1133">Transmembrane helix</keyword>
<evidence type="ECO:0000259" key="2">
    <source>
        <dbReference type="Pfam" id="PF01882"/>
    </source>
</evidence>
<evidence type="ECO:0000313" key="4">
    <source>
        <dbReference type="Proteomes" id="UP001597260"/>
    </source>
</evidence>
<keyword evidence="1" id="KW-0472">Membrane</keyword>
<evidence type="ECO:0000256" key="1">
    <source>
        <dbReference type="SAM" id="Phobius"/>
    </source>
</evidence>
<dbReference type="PANTHER" id="PTHR34351">
    <property type="entry name" value="SLR1927 PROTEIN-RELATED"/>
    <property type="match status" value="1"/>
</dbReference>
<name>A0ABW3Y8Y5_9ACTN</name>
<keyword evidence="4" id="KW-1185">Reference proteome</keyword>
<comment type="caution">
    <text evidence="3">The sequence shown here is derived from an EMBL/GenBank/DDBJ whole genome shotgun (WGS) entry which is preliminary data.</text>
</comment>
<keyword evidence="1" id="KW-0812">Transmembrane</keyword>
<sequence>MRPTARGWTVLASGAALLALGLIGGYRELVVLGGVGLLAGCLAAAWVGWPARIAVDRTVQPDRVRRGESCQAIIEIHSAAGRTRLLHVTDFVRGPTGERPVPVPPIRVRGGIPTRTGYALPTDRRGVLTVGPVRVGRRDPLGLFDARRRVGATSRLVVRPHWHRLRGLPVGTTPSFDGLVDGARHGSIAFHSLRAYRPGDELRHVHWRTSAKVGELMVREHVDTALPRVVLLLDDRVEAYPPDLDAFEEAVEAAASVLVTTAGTELPVMLRPVSWRWLAEGTAAGLDLLAEVQPVTGADLAAAVHRLRRDQPADTLVVVTGPEADLAPAAALAAGDGSGTVLVAVLGRSSAGRVAPSGLTVVTAETAAEFVARWDRTVR</sequence>
<feature type="transmembrane region" description="Helical" evidence="1">
    <location>
        <begin position="6"/>
        <end position="23"/>
    </location>
</feature>
<reference evidence="4" key="1">
    <citation type="journal article" date="2019" name="Int. J. Syst. Evol. Microbiol.">
        <title>The Global Catalogue of Microorganisms (GCM) 10K type strain sequencing project: providing services to taxonomists for standard genome sequencing and annotation.</title>
        <authorList>
            <consortium name="The Broad Institute Genomics Platform"/>
            <consortium name="The Broad Institute Genome Sequencing Center for Infectious Disease"/>
            <person name="Wu L."/>
            <person name="Ma J."/>
        </authorList>
    </citation>
    <scope>NUCLEOTIDE SEQUENCE [LARGE SCALE GENOMIC DNA]</scope>
    <source>
        <strain evidence="4">JCM 31037</strain>
    </source>
</reference>
<dbReference type="Pfam" id="PF01882">
    <property type="entry name" value="DUF58"/>
    <property type="match status" value="1"/>
</dbReference>
<dbReference type="InterPro" id="IPR002881">
    <property type="entry name" value="DUF58"/>
</dbReference>
<gene>
    <name evidence="3" type="ORF">ACFQ4H_04145</name>
</gene>
<feature type="transmembrane region" description="Helical" evidence="1">
    <location>
        <begin position="30"/>
        <end position="49"/>
    </location>
</feature>
<dbReference type="RefSeq" id="WP_377567116.1">
    <property type="nucleotide sequence ID" value="NZ_JBHTMP010000004.1"/>
</dbReference>
<proteinExistence type="predicted"/>
<accession>A0ABW3Y8Y5</accession>
<feature type="domain" description="DUF58" evidence="2">
    <location>
        <begin position="193"/>
        <end position="320"/>
    </location>
</feature>
<dbReference type="EMBL" id="JBHTMP010000004">
    <property type="protein sequence ID" value="MFD1320278.1"/>
    <property type="molecule type" value="Genomic_DNA"/>
</dbReference>